<organism evidence="2 3">
    <name type="scientific">Araneus ventricosus</name>
    <name type="common">Orbweaver spider</name>
    <name type="synonym">Epeira ventricosa</name>
    <dbReference type="NCBI Taxonomy" id="182803"/>
    <lineage>
        <taxon>Eukaryota</taxon>
        <taxon>Metazoa</taxon>
        <taxon>Ecdysozoa</taxon>
        <taxon>Arthropoda</taxon>
        <taxon>Chelicerata</taxon>
        <taxon>Arachnida</taxon>
        <taxon>Araneae</taxon>
        <taxon>Araneomorphae</taxon>
        <taxon>Entelegynae</taxon>
        <taxon>Araneoidea</taxon>
        <taxon>Araneidae</taxon>
        <taxon>Araneus</taxon>
    </lineage>
</organism>
<dbReference type="EMBL" id="BGPR01009536">
    <property type="protein sequence ID" value="GBN40656.1"/>
    <property type="molecule type" value="Genomic_DNA"/>
</dbReference>
<protein>
    <submittedName>
        <fullName evidence="2">Uncharacterized protein</fullName>
    </submittedName>
</protein>
<proteinExistence type="predicted"/>
<accession>A0A4Y2NSD7</accession>
<dbReference type="Proteomes" id="UP000499080">
    <property type="component" value="Unassembled WGS sequence"/>
</dbReference>
<keyword evidence="3" id="KW-1185">Reference proteome</keyword>
<evidence type="ECO:0000313" key="2">
    <source>
        <dbReference type="EMBL" id="GBN40656.1"/>
    </source>
</evidence>
<evidence type="ECO:0000313" key="3">
    <source>
        <dbReference type="Proteomes" id="UP000499080"/>
    </source>
</evidence>
<dbReference type="AlphaFoldDB" id="A0A4Y2NSD7"/>
<reference evidence="2 3" key="1">
    <citation type="journal article" date="2019" name="Sci. Rep.">
        <title>Orb-weaving spider Araneus ventricosus genome elucidates the spidroin gene catalogue.</title>
        <authorList>
            <person name="Kono N."/>
            <person name="Nakamura H."/>
            <person name="Ohtoshi R."/>
            <person name="Moran D.A.P."/>
            <person name="Shinohara A."/>
            <person name="Yoshida Y."/>
            <person name="Fujiwara M."/>
            <person name="Mori M."/>
            <person name="Tomita M."/>
            <person name="Arakawa K."/>
        </authorList>
    </citation>
    <scope>NUCLEOTIDE SEQUENCE [LARGE SCALE GENOMIC DNA]</scope>
</reference>
<gene>
    <name evidence="2" type="ORF">AVEN_147181_1</name>
</gene>
<feature type="region of interest" description="Disordered" evidence="1">
    <location>
        <begin position="45"/>
        <end position="65"/>
    </location>
</feature>
<sequence>MDRVLFKHGPITGTAPELAPPLQIFTAFLVQDRCSENKVFNLQPSSSNAETLSRVPPEPHNSNGFGKQYVYSHQLYRSDSRYDSSSYSDCLFYKV</sequence>
<evidence type="ECO:0000256" key="1">
    <source>
        <dbReference type="SAM" id="MobiDB-lite"/>
    </source>
</evidence>
<comment type="caution">
    <text evidence="2">The sequence shown here is derived from an EMBL/GenBank/DDBJ whole genome shotgun (WGS) entry which is preliminary data.</text>
</comment>
<name>A0A4Y2NSD7_ARAVE</name>